<sequence>MKITVCERKLLLAGQEDLDKFLKTEGRISVVDSEGYEIINFTVLVDGGTYTLGPLIQQQGSEPTPPLTDDQLRLQIQQLKLLKLVAEEVNKTRKSRLNCWERESARTTGSNRSPQFRQKVIRHYQRKSSSGKSVKCQVLEEWTTLAAAEESIIAAHIWKASTRGKDLQEFGLSETDVDNPRNGLFLTKGIEDAFENQQVCFLYNTIKRQLILWVADSTILSKTIEGSNPSMKFSDIHQRPLICPRNSLPFRRLLSWHARLTLELRKENVQVADYTSEYDLSPGRNHKSLDPISQAIDEMVEPGEDASVSGE</sequence>
<dbReference type="Pfam" id="PF13391">
    <property type="entry name" value="HNH_2"/>
    <property type="match status" value="1"/>
</dbReference>
<reference evidence="2" key="1">
    <citation type="submission" date="2021-01" db="EMBL/GenBank/DDBJ databases">
        <authorList>
            <person name="Corre E."/>
            <person name="Pelletier E."/>
            <person name="Niang G."/>
            <person name="Scheremetjew M."/>
            <person name="Finn R."/>
            <person name="Kale V."/>
            <person name="Holt S."/>
            <person name="Cochrane G."/>
            <person name="Meng A."/>
            <person name="Brown T."/>
            <person name="Cohen L."/>
        </authorList>
    </citation>
    <scope>NUCLEOTIDE SEQUENCE</scope>
    <source>
        <strain evidence="2">CCMP125</strain>
    </source>
</reference>
<gene>
    <name evidence="2" type="ORF">APAL1065_LOCUS11560</name>
    <name evidence="3" type="ORF">APAL1065_LOCUS11561</name>
</gene>
<evidence type="ECO:0000313" key="2">
    <source>
        <dbReference type="EMBL" id="CAD9964762.1"/>
    </source>
</evidence>
<evidence type="ECO:0000259" key="1">
    <source>
        <dbReference type="Pfam" id="PF13391"/>
    </source>
</evidence>
<feature type="domain" description="HNH nuclease" evidence="1">
    <location>
        <begin position="147"/>
        <end position="201"/>
    </location>
</feature>
<dbReference type="AlphaFoldDB" id="A0A6U3ASU7"/>
<name>A0A6U3ASU7_9STRA</name>
<accession>A0A6U3ASU7</accession>
<dbReference type="EMBL" id="HBHT01017341">
    <property type="protein sequence ID" value="CAD9964763.1"/>
    <property type="molecule type" value="Transcribed_RNA"/>
</dbReference>
<evidence type="ECO:0000313" key="3">
    <source>
        <dbReference type="EMBL" id="CAD9964763.1"/>
    </source>
</evidence>
<protein>
    <recommendedName>
        <fullName evidence="1">HNH nuclease domain-containing protein</fullName>
    </recommendedName>
</protein>
<proteinExistence type="predicted"/>
<dbReference type="EMBL" id="HBHT01017340">
    <property type="protein sequence ID" value="CAD9964762.1"/>
    <property type="molecule type" value="Transcribed_RNA"/>
</dbReference>
<dbReference type="InterPro" id="IPR003615">
    <property type="entry name" value="HNH_nuc"/>
</dbReference>
<organism evidence="2">
    <name type="scientific">Entomoneis paludosa</name>
    <dbReference type="NCBI Taxonomy" id="265537"/>
    <lineage>
        <taxon>Eukaryota</taxon>
        <taxon>Sar</taxon>
        <taxon>Stramenopiles</taxon>
        <taxon>Ochrophyta</taxon>
        <taxon>Bacillariophyta</taxon>
        <taxon>Bacillariophyceae</taxon>
        <taxon>Bacillariophycidae</taxon>
        <taxon>Entomoneidaceae</taxon>
        <taxon>Entomoneis</taxon>
    </lineage>
</organism>